<name>A0A284QQW7_ARMOS</name>
<dbReference type="EMBL" id="FUEG01000001">
    <property type="protein sequence ID" value="SJK98874.1"/>
    <property type="molecule type" value="Genomic_DNA"/>
</dbReference>
<keyword evidence="2" id="KW-1185">Reference proteome</keyword>
<accession>A0A284QQW7</accession>
<organism evidence="1 2">
    <name type="scientific">Armillaria ostoyae</name>
    <name type="common">Armillaria root rot fungus</name>
    <dbReference type="NCBI Taxonomy" id="47428"/>
    <lineage>
        <taxon>Eukaryota</taxon>
        <taxon>Fungi</taxon>
        <taxon>Dikarya</taxon>
        <taxon>Basidiomycota</taxon>
        <taxon>Agaricomycotina</taxon>
        <taxon>Agaricomycetes</taxon>
        <taxon>Agaricomycetidae</taxon>
        <taxon>Agaricales</taxon>
        <taxon>Marasmiineae</taxon>
        <taxon>Physalacriaceae</taxon>
        <taxon>Armillaria</taxon>
    </lineage>
</organism>
<gene>
    <name evidence="1" type="ORF">ARMOST_02147</name>
</gene>
<sequence>MNCHYADRYYYTRGNIIPNETITEIVFDTFTAPSLSNEANPVRSPGSLERCLEKKEKARNIVGSSSMCGNSKVHDLMSEKISSASSLSRRRDIGLRGHTYLSQKWTRGLNDGIGHRDGTSLKLVL</sequence>
<evidence type="ECO:0000313" key="2">
    <source>
        <dbReference type="Proteomes" id="UP000219338"/>
    </source>
</evidence>
<protein>
    <submittedName>
        <fullName evidence="1">Uncharacterized protein</fullName>
    </submittedName>
</protein>
<reference evidence="2" key="1">
    <citation type="journal article" date="2017" name="Nat. Ecol. Evol.">
        <title>Genome expansion and lineage-specific genetic innovations in the forest pathogenic fungi Armillaria.</title>
        <authorList>
            <person name="Sipos G."/>
            <person name="Prasanna A.N."/>
            <person name="Walter M.C."/>
            <person name="O'Connor E."/>
            <person name="Balint B."/>
            <person name="Krizsan K."/>
            <person name="Kiss B."/>
            <person name="Hess J."/>
            <person name="Varga T."/>
            <person name="Slot J."/>
            <person name="Riley R."/>
            <person name="Boka B."/>
            <person name="Rigling D."/>
            <person name="Barry K."/>
            <person name="Lee J."/>
            <person name="Mihaltcheva S."/>
            <person name="LaButti K."/>
            <person name="Lipzen A."/>
            <person name="Waldron R."/>
            <person name="Moloney N.M."/>
            <person name="Sperisen C."/>
            <person name="Kredics L."/>
            <person name="Vagvoelgyi C."/>
            <person name="Patrignani A."/>
            <person name="Fitzpatrick D."/>
            <person name="Nagy I."/>
            <person name="Doyle S."/>
            <person name="Anderson J.B."/>
            <person name="Grigoriev I.V."/>
            <person name="Gueldener U."/>
            <person name="Muensterkoetter M."/>
            <person name="Nagy L.G."/>
        </authorList>
    </citation>
    <scope>NUCLEOTIDE SEQUENCE [LARGE SCALE GENOMIC DNA]</scope>
    <source>
        <strain evidence="2">C18/9</strain>
    </source>
</reference>
<dbReference type="AlphaFoldDB" id="A0A284QQW7"/>
<proteinExistence type="predicted"/>
<dbReference type="Proteomes" id="UP000219338">
    <property type="component" value="Unassembled WGS sequence"/>
</dbReference>
<evidence type="ECO:0000313" key="1">
    <source>
        <dbReference type="EMBL" id="SJK98874.1"/>
    </source>
</evidence>